<feature type="compositionally biased region" description="Low complexity" evidence="1">
    <location>
        <begin position="1"/>
        <end position="17"/>
    </location>
</feature>
<evidence type="ECO:0000256" key="1">
    <source>
        <dbReference type="SAM" id="MobiDB-lite"/>
    </source>
</evidence>
<feature type="compositionally biased region" description="Polar residues" evidence="1">
    <location>
        <begin position="106"/>
        <end position="120"/>
    </location>
</feature>
<dbReference type="EMBL" id="BT085764">
    <property type="protein sequence ID" value="ACR36117.1"/>
    <property type="molecule type" value="mRNA"/>
</dbReference>
<protein>
    <submittedName>
        <fullName evidence="2">Uncharacterized protein</fullName>
    </submittedName>
</protein>
<sequence length="120" mass="12303">MTTVNSSFSVRSTSSPSAWRQSNSLTRLATKYSRCSSASAMPGQTRRPAPNGIILISLLPVRSTSSPSPPGRNRSGRNSAGALHTSSSIPMSPTAKLTGAPAGTRYPSSVVSSCTACGST</sequence>
<feature type="region of interest" description="Disordered" evidence="1">
    <location>
        <begin position="60"/>
        <end position="120"/>
    </location>
</feature>
<evidence type="ECO:0000313" key="2">
    <source>
        <dbReference type="EMBL" id="ACR36117.1"/>
    </source>
</evidence>
<reference evidence="2" key="1">
    <citation type="journal article" date="2009" name="PLoS Genet.">
        <title>Sequencing, mapping, and analysis of 27,455 maize full-length cDNAs.</title>
        <authorList>
            <person name="Soderlund C."/>
            <person name="Descour A."/>
            <person name="Kudrna D."/>
            <person name="Bomhoff M."/>
            <person name="Boyd L."/>
            <person name="Currie J."/>
            <person name="Angelova A."/>
            <person name="Collura K."/>
            <person name="Wissotski M."/>
            <person name="Ashley E."/>
            <person name="Morrow D."/>
            <person name="Fernandes J."/>
            <person name="Walbot V."/>
            <person name="Yu Y."/>
        </authorList>
    </citation>
    <scope>NUCLEOTIDE SEQUENCE</scope>
    <source>
        <strain evidence="2">B73</strain>
    </source>
</reference>
<accession>C4J4L7</accession>
<dbReference type="AlphaFoldDB" id="C4J4L7"/>
<proteinExistence type="evidence at transcript level"/>
<name>C4J4L7_MAIZE</name>
<feature type="compositionally biased region" description="Low complexity" evidence="1">
    <location>
        <begin position="60"/>
        <end position="79"/>
    </location>
</feature>
<organism evidence="2">
    <name type="scientific">Zea mays</name>
    <name type="common">Maize</name>
    <dbReference type="NCBI Taxonomy" id="4577"/>
    <lineage>
        <taxon>Eukaryota</taxon>
        <taxon>Viridiplantae</taxon>
        <taxon>Streptophyta</taxon>
        <taxon>Embryophyta</taxon>
        <taxon>Tracheophyta</taxon>
        <taxon>Spermatophyta</taxon>
        <taxon>Magnoliopsida</taxon>
        <taxon>Liliopsida</taxon>
        <taxon>Poales</taxon>
        <taxon>Poaceae</taxon>
        <taxon>PACMAD clade</taxon>
        <taxon>Panicoideae</taxon>
        <taxon>Andropogonodae</taxon>
        <taxon>Andropogoneae</taxon>
        <taxon>Tripsacinae</taxon>
        <taxon>Zea</taxon>
    </lineage>
</organism>
<feature type="region of interest" description="Disordered" evidence="1">
    <location>
        <begin position="33"/>
        <end position="52"/>
    </location>
</feature>
<feature type="region of interest" description="Disordered" evidence="1">
    <location>
        <begin position="1"/>
        <end position="23"/>
    </location>
</feature>
<reference evidence="2" key="2">
    <citation type="submission" date="2012-06" db="EMBL/GenBank/DDBJ databases">
        <authorList>
            <person name="Yu Y."/>
            <person name="Currie J."/>
            <person name="Lomeli R."/>
            <person name="Angelova A."/>
            <person name="Collura K."/>
            <person name="Wissotski M."/>
            <person name="Campos D."/>
            <person name="Kudrna D."/>
            <person name="Golser W."/>
            <person name="Ashely E."/>
            <person name="Descour A."/>
            <person name="Fernandes J."/>
            <person name="Soderlund C."/>
            <person name="Walbot V."/>
        </authorList>
    </citation>
    <scope>NUCLEOTIDE SEQUENCE</scope>
    <source>
        <strain evidence="2">B73</strain>
    </source>
</reference>